<dbReference type="RefSeq" id="WP_173416419.1">
    <property type="nucleotide sequence ID" value="NZ_CP054139.1"/>
</dbReference>
<evidence type="ECO:0000256" key="1">
    <source>
        <dbReference type="SAM" id="SignalP"/>
    </source>
</evidence>
<dbReference type="InterPro" id="IPR025665">
    <property type="entry name" value="Beta-barrel_OMP_2"/>
</dbReference>
<keyword evidence="4" id="KW-1185">Reference proteome</keyword>
<dbReference type="AlphaFoldDB" id="A0A7D4UQ21"/>
<evidence type="ECO:0000259" key="2">
    <source>
        <dbReference type="Pfam" id="PF13568"/>
    </source>
</evidence>
<feature type="signal peptide" evidence="1">
    <location>
        <begin position="1"/>
        <end position="20"/>
    </location>
</feature>
<reference evidence="3 4" key="1">
    <citation type="submission" date="2020-05" db="EMBL/GenBank/DDBJ databases">
        <title>Mucilaginibacter mali sp. nov.</title>
        <authorList>
            <person name="Kim H.S."/>
            <person name="Lee K.C."/>
            <person name="Suh M.K."/>
            <person name="Kim J.-S."/>
            <person name="Han K.-I."/>
            <person name="Eom M.K."/>
            <person name="Shin Y.K."/>
            <person name="Lee J.-S."/>
        </authorList>
    </citation>
    <scope>NUCLEOTIDE SEQUENCE [LARGE SCALE GENOMIC DNA]</scope>
    <source>
        <strain evidence="3 4">G2-14</strain>
    </source>
</reference>
<sequence>MKKYVLSIAMLMAVAIGAKAQFNLGIKGGVNFSKINTDNLNESTKTGYQAGLFARFGGGVYLQPELYLGSRGGKFESNNNNVSGDVKFTTLNVPLLLGGRIVGNDKVNLRVMAGPIYSYNLDKSQNFTAQFNSAYVDFGNYKKSTLGYQAGAGVDIGAITADVRYEGNLTKINDSYGQRPSLWAVSVGFKIF</sequence>
<dbReference type="SUPFAM" id="SSF56925">
    <property type="entry name" value="OMPA-like"/>
    <property type="match status" value="1"/>
</dbReference>
<dbReference type="Pfam" id="PF13568">
    <property type="entry name" value="OMP_b-brl_2"/>
    <property type="match status" value="1"/>
</dbReference>
<dbReference type="InterPro" id="IPR011250">
    <property type="entry name" value="OMP/PagP_B-barrel"/>
</dbReference>
<organism evidence="3 4">
    <name type="scientific">Mucilaginibacter mali</name>
    <dbReference type="NCBI Taxonomy" id="2740462"/>
    <lineage>
        <taxon>Bacteria</taxon>
        <taxon>Pseudomonadati</taxon>
        <taxon>Bacteroidota</taxon>
        <taxon>Sphingobacteriia</taxon>
        <taxon>Sphingobacteriales</taxon>
        <taxon>Sphingobacteriaceae</taxon>
        <taxon>Mucilaginibacter</taxon>
    </lineage>
</organism>
<dbReference type="KEGG" id="mmab:HQ865_18970"/>
<evidence type="ECO:0000313" key="4">
    <source>
        <dbReference type="Proteomes" id="UP000505355"/>
    </source>
</evidence>
<gene>
    <name evidence="3" type="ORF">HQ865_18970</name>
</gene>
<dbReference type="Proteomes" id="UP000505355">
    <property type="component" value="Chromosome"/>
</dbReference>
<feature type="domain" description="Outer membrane protein beta-barrel" evidence="2">
    <location>
        <begin position="21"/>
        <end position="172"/>
    </location>
</feature>
<keyword evidence="1" id="KW-0732">Signal</keyword>
<feature type="chain" id="PRO_5028797252" evidence="1">
    <location>
        <begin position="21"/>
        <end position="192"/>
    </location>
</feature>
<protein>
    <submittedName>
        <fullName evidence="3">PorT family protein</fullName>
    </submittedName>
</protein>
<proteinExistence type="predicted"/>
<evidence type="ECO:0000313" key="3">
    <source>
        <dbReference type="EMBL" id="QKJ31760.1"/>
    </source>
</evidence>
<accession>A0A7D4UQ21</accession>
<name>A0A7D4UQ21_9SPHI</name>
<dbReference type="EMBL" id="CP054139">
    <property type="protein sequence ID" value="QKJ31760.1"/>
    <property type="molecule type" value="Genomic_DNA"/>
</dbReference>